<dbReference type="Gene3D" id="3.90.550.20">
    <property type="match status" value="1"/>
</dbReference>
<dbReference type="InterPro" id="IPR007577">
    <property type="entry name" value="GlycoTrfase_DXD_sugar-bd_CS"/>
</dbReference>
<evidence type="ECO:0000313" key="2">
    <source>
        <dbReference type="EMBL" id="MED6172514.1"/>
    </source>
</evidence>
<proteinExistence type="predicted"/>
<keyword evidence="3" id="KW-1185">Reference proteome</keyword>
<gene>
    <name evidence="2" type="ORF">PIB30_050765</name>
</gene>
<dbReference type="InterPro" id="IPR044789">
    <property type="entry name" value="Put_A1-4-GlycosylTfrase_plant"/>
</dbReference>
<comment type="caution">
    <text evidence="2">The sequence shown here is derived from an EMBL/GenBank/DDBJ whole genome shotgun (WGS) entry which is preliminary data.</text>
</comment>
<dbReference type="InterPro" id="IPR029044">
    <property type="entry name" value="Nucleotide-diphossugar_trans"/>
</dbReference>
<dbReference type="PANTHER" id="PTHR46781">
    <property type="entry name" value="ALPHA 1,4-GLYCOSYLTRANSFERASE FAMILY PROTEIN"/>
    <property type="match status" value="1"/>
</dbReference>
<dbReference type="EMBL" id="JASCZI010151387">
    <property type="protein sequence ID" value="MED6172514.1"/>
    <property type="molecule type" value="Genomic_DNA"/>
</dbReference>
<organism evidence="2 3">
    <name type="scientific">Stylosanthes scabra</name>
    <dbReference type="NCBI Taxonomy" id="79078"/>
    <lineage>
        <taxon>Eukaryota</taxon>
        <taxon>Viridiplantae</taxon>
        <taxon>Streptophyta</taxon>
        <taxon>Embryophyta</taxon>
        <taxon>Tracheophyta</taxon>
        <taxon>Spermatophyta</taxon>
        <taxon>Magnoliopsida</taxon>
        <taxon>eudicotyledons</taxon>
        <taxon>Gunneridae</taxon>
        <taxon>Pentapetalae</taxon>
        <taxon>rosids</taxon>
        <taxon>fabids</taxon>
        <taxon>Fabales</taxon>
        <taxon>Fabaceae</taxon>
        <taxon>Papilionoideae</taxon>
        <taxon>50 kb inversion clade</taxon>
        <taxon>dalbergioids sensu lato</taxon>
        <taxon>Dalbergieae</taxon>
        <taxon>Pterocarpus clade</taxon>
        <taxon>Stylosanthes</taxon>
    </lineage>
</organism>
<protein>
    <recommendedName>
        <fullName evidence="1">Alpha 1,4-glycosyltransferase domain-containing protein</fullName>
    </recommendedName>
</protein>
<name>A0ABU6VHE0_9FABA</name>
<dbReference type="PANTHER" id="PTHR46781:SF7">
    <property type="entry name" value="ALPHA 1,4-GLYCOSYLTRANSFERASE FAMILY PROTEIN"/>
    <property type="match status" value="1"/>
</dbReference>
<accession>A0ABU6VHE0</accession>
<dbReference type="Pfam" id="PF04572">
    <property type="entry name" value="Gb3_synth"/>
    <property type="match status" value="1"/>
</dbReference>
<dbReference type="SUPFAM" id="SSF53448">
    <property type="entry name" value="Nucleotide-diphospho-sugar transferases"/>
    <property type="match status" value="1"/>
</dbReference>
<sequence>MNSSSSISMMRSKQISRKIFEYKLKSRNPKSPFFYAIIFAIVFIFCYVQSKYSNSRIRYFNSTNHGTDSSTFEVSTAVDSENYDPLIPPANASRQVRMAWFRTQIPKLELLHSTPLSQQFHDRVTGFLNKGCSVLFHIIWFSPAKYFGIREFLTMDTFFKSHPDGCLIVVSRSMDTESGYAILKPLIDRGFKVGAITPDMPFLVKDTPAEPWLELIKSGNRDPGDIPLSQNLSNLVRLAMLYKYGGGYMDTDIIVLKDFLELRNALGAQSLDSTTKHWNRLNNAVMMFDINHPVVWEFLQEFATTFNGNKWGNNGPYLVSRVMARLEGAEGHNITILPPKAFYPVDWIGIGKLYKKPEDEWESRWVESQIDELSNGESYVVHLWNKRSKNLDIEEGSVMERLVSTHCVVCGSITT</sequence>
<evidence type="ECO:0000313" key="3">
    <source>
        <dbReference type="Proteomes" id="UP001341840"/>
    </source>
</evidence>
<dbReference type="InterPro" id="IPR007652">
    <property type="entry name" value="A1-4-GlycosylTfrase_dom"/>
</dbReference>
<dbReference type="Pfam" id="PF04488">
    <property type="entry name" value="Gly_transf_sug"/>
    <property type="match status" value="1"/>
</dbReference>
<reference evidence="2 3" key="1">
    <citation type="journal article" date="2023" name="Plants (Basel)">
        <title>Bridging the Gap: Combining Genomics and Transcriptomics Approaches to Understand Stylosanthes scabra, an Orphan Legume from the Brazilian Caatinga.</title>
        <authorList>
            <person name="Ferreira-Neto J.R.C."/>
            <person name="da Silva M.D."/>
            <person name="Binneck E."/>
            <person name="de Melo N.F."/>
            <person name="da Silva R.H."/>
            <person name="de Melo A.L.T.M."/>
            <person name="Pandolfi V."/>
            <person name="Bustamante F.O."/>
            <person name="Brasileiro-Vidal A.C."/>
            <person name="Benko-Iseppon A.M."/>
        </authorList>
    </citation>
    <scope>NUCLEOTIDE SEQUENCE [LARGE SCALE GENOMIC DNA]</scope>
    <source>
        <tissue evidence="2">Leaves</tissue>
    </source>
</reference>
<evidence type="ECO:0000259" key="1">
    <source>
        <dbReference type="Pfam" id="PF04572"/>
    </source>
</evidence>
<feature type="domain" description="Alpha 1,4-glycosyltransferase" evidence="1">
    <location>
        <begin position="288"/>
        <end position="411"/>
    </location>
</feature>
<dbReference type="Proteomes" id="UP001341840">
    <property type="component" value="Unassembled WGS sequence"/>
</dbReference>